<dbReference type="Proteomes" id="UP001189624">
    <property type="component" value="Chromosome 9"/>
</dbReference>
<feature type="region of interest" description="Disordered" evidence="1">
    <location>
        <begin position="1"/>
        <end position="68"/>
    </location>
</feature>
<reference evidence="2" key="1">
    <citation type="submission" date="2023-10" db="EMBL/GenBank/DDBJ databases">
        <authorList>
            <person name="Domelevo Entfellner J.-B."/>
        </authorList>
    </citation>
    <scope>NUCLEOTIDE SEQUENCE</scope>
</reference>
<gene>
    <name evidence="2" type="ORF">AYBTSS11_LOCUS25733</name>
</gene>
<dbReference type="Gramene" id="rna-AYBTSS11_LOCUS25733">
    <property type="protein sequence ID" value="CAJ1973669.1"/>
    <property type="gene ID" value="gene-AYBTSS11_LOCUS25733"/>
</dbReference>
<organism evidence="2 3">
    <name type="scientific">Sphenostylis stenocarpa</name>
    <dbReference type="NCBI Taxonomy" id="92480"/>
    <lineage>
        <taxon>Eukaryota</taxon>
        <taxon>Viridiplantae</taxon>
        <taxon>Streptophyta</taxon>
        <taxon>Embryophyta</taxon>
        <taxon>Tracheophyta</taxon>
        <taxon>Spermatophyta</taxon>
        <taxon>Magnoliopsida</taxon>
        <taxon>eudicotyledons</taxon>
        <taxon>Gunneridae</taxon>
        <taxon>Pentapetalae</taxon>
        <taxon>rosids</taxon>
        <taxon>fabids</taxon>
        <taxon>Fabales</taxon>
        <taxon>Fabaceae</taxon>
        <taxon>Papilionoideae</taxon>
        <taxon>50 kb inversion clade</taxon>
        <taxon>NPAAA clade</taxon>
        <taxon>indigoferoid/millettioid clade</taxon>
        <taxon>Phaseoleae</taxon>
        <taxon>Sphenostylis</taxon>
    </lineage>
</organism>
<dbReference type="AlphaFoldDB" id="A0AA86SZ72"/>
<keyword evidence="3" id="KW-1185">Reference proteome</keyword>
<sequence>MGVAVLHPHDSLTCKPPNRYRTIAPHFSDKKLSNPNPSPKSHRSTRSRKKRTDPTSPEVPGPAQPTIPQKHLLMGQVKILKRGELLTETTQHPQLQTEAAKELSTQTGAVEREVTTATETKKINPTSSLAEKVEGFYAGYSILVMSPPPSSVPLPAFITKKIAAVNGATRDLRKMMRPDFV</sequence>
<dbReference type="PANTHER" id="PTHR33670:SF17">
    <property type="entry name" value="ANTHER-SPECIFIC PROLINE-RICH PROTEIN APG"/>
    <property type="match status" value="1"/>
</dbReference>
<name>A0AA86SZ72_9FABA</name>
<dbReference type="PANTHER" id="PTHR33670">
    <property type="entry name" value="SPLICING FACTOR, PROLINE- AND GLUTAMINE-RICH-LIKE"/>
    <property type="match status" value="1"/>
</dbReference>
<evidence type="ECO:0000256" key="1">
    <source>
        <dbReference type="SAM" id="MobiDB-lite"/>
    </source>
</evidence>
<evidence type="ECO:0000313" key="2">
    <source>
        <dbReference type="EMBL" id="CAJ1973669.1"/>
    </source>
</evidence>
<accession>A0AA86SZ72</accession>
<proteinExistence type="predicted"/>
<dbReference type="EMBL" id="OY731406">
    <property type="protein sequence ID" value="CAJ1973669.1"/>
    <property type="molecule type" value="Genomic_DNA"/>
</dbReference>
<protein>
    <submittedName>
        <fullName evidence="2">Uncharacterized protein</fullName>
    </submittedName>
</protein>
<evidence type="ECO:0000313" key="3">
    <source>
        <dbReference type="Proteomes" id="UP001189624"/>
    </source>
</evidence>
<feature type="compositionally biased region" description="Basic residues" evidence="1">
    <location>
        <begin position="40"/>
        <end position="51"/>
    </location>
</feature>